<evidence type="ECO:0000256" key="3">
    <source>
        <dbReference type="ARBA" id="ARBA00022473"/>
    </source>
</evidence>
<dbReference type="Pfam" id="PF14709">
    <property type="entry name" value="DND1_DSRM"/>
    <property type="match status" value="1"/>
</dbReference>
<dbReference type="FunFam" id="3.30.70.330:FF:000370">
    <property type="entry name" value="Dead end protein homolog 1"/>
    <property type="match status" value="1"/>
</dbReference>
<dbReference type="GO" id="GO:0005737">
    <property type="term" value="C:cytoplasm"/>
    <property type="evidence" value="ECO:0007669"/>
    <property type="project" value="UniProtKB-SubCell"/>
</dbReference>
<feature type="compositionally biased region" description="Polar residues" evidence="10">
    <location>
        <begin position="614"/>
        <end position="625"/>
    </location>
</feature>
<evidence type="ECO:0000259" key="11">
    <source>
        <dbReference type="PROSITE" id="PS50102"/>
    </source>
</evidence>
<dbReference type="SMART" id="SM00360">
    <property type="entry name" value="RRM"/>
    <property type="match status" value="2"/>
</dbReference>
<organism evidence="12 13">
    <name type="scientific">Xenopus laevis</name>
    <name type="common">African clawed frog</name>
    <dbReference type="NCBI Taxonomy" id="8355"/>
    <lineage>
        <taxon>Eukaryota</taxon>
        <taxon>Metazoa</taxon>
        <taxon>Chordata</taxon>
        <taxon>Craniata</taxon>
        <taxon>Vertebrata</taxon>
        <taxon>Euteleostomi</taxon>
        <taxon>Amphibia</taxon>
        <taxon>Batrachia</taxon>
        <taxon>Anura</taxon>
        <taxon>Pipoidea</taxon>
        <taxon>Pipidae</taxon>
        <taxon>Xenopodinae</taxon>
        <taxon>Xenopus</taxon>
        <taxon>Xenopus</taxon>
    </lineage>
</organism>
<proteinExistence type="predicted"/>
<feature type="domain" description="RRM" evidence="11">
    <location>
        <begin position="100"/>
        <end position="178"/>
    </location>
</feature>
<dbReference type="PROSITE" id="PS50102">
    <property type="entry name" value="RRM"/>
    <property type="match status" value="1"/>
</dbReference>
<dbReference type="GO" id="GO:0005634">
    <property type="term" value="C:nucleus"/>
    <property type="evidence" value="ECO:0007669"/>
    <property type="project" value="UniProtKB-SubCell"/>
</dbReference>
<dbReference type="InterPro" id="IPR035979">
    <property type="entry name" value="RBD_domain_sf"/>
</dbReference>
<comment type="subcellular location">
    <subcellularLocation>
        <location evidence="2">Cytoplasm</location>
    </subcellularLocation>
    <subcellularLocation>
        <location evidence="1">Nucleus</location>
    </subcellularLocation>
</comment>
<sequence>MIWTWRCVTSFFHHNALHKGGERMATSAAFLKGDFKRTGKMELSDEQKSQMWINSVNSENKEALLAWVKETGIELVQINGQRKYGGPPPGWIGNAPVSGSEVFIGKIPQDIYEDKLIPLFQSVGKLYEFRLMMTFSGLNRGFAYARYISRRQAISAIMSLNGFEITKGCCIVVCRSTEKSELALDGLPGTFDENLLKNVLDEVTSGVSSISLHPSPTKESQVLAVVKYDSHRAAAMAKKTLCEGSPILPGLPLTVNWLKTDMRQKLRSTDKLQQTKDLSPLPLLYTDRPDLPKETLLSAVGCLNMLCQEMKLGRPVFLIKLFSVTSFGWIRFWYQVVIPTYPTPFCGYAWMIGENLELNEKYEHARQVVAMKILSALGAGQQTRRVFAPLGLRLVCSPLSPGGGRGSFLAYSQATSGSCYNTMFDGPSKGPFSRAAPTATVKYLAFAKCRTRLTAGHKEPLCAKCKPHQQVAEPPVPTPCLVNQASQRESPADKDIALLNGLPNWPLEYQSLPRHWTSCFHTILDRGLPNTELPLHPSKRAIPLPDTILPSDSGDEDRSEGELPSGSDHDEESPKLSSESVDSLISSVLETLHFQEAETMAESSKTLFKRHSKTSPAFPSHSQLDQIIQQEWDKPERRFQANRLFLKQYPFSSDLTERWSSPPSVDVPVS</sequence>
<dbReference type="CDD" id="cd20313">
    <property type="entry name" value="DSRM_DND1"/>
    <property type="match status" value="1"/>
</dbReference>
<gene>
    <name evidence="12" type="ORF">XELAEV_18017004mg</name>
</gene>
<evidence type="ECO:0000256" key="6">
    <source>
        <dbReference type="ARBA" id="ARBA00022884"/>
    </source>
</evidence>
<evidence type="ECO:0000256" key="10">
    <source>
        <dbReference type="SAM" id="MobiDB-lite"/>
    </source>
</evidence>
<evidence type="ECO:0000256" key="9">
    <source>
        <dbReference type="PROSITE-ProRule" id="PRU00176"/>
    </source>
</evidence>
<dbReference type="InterPro" id="IPR034414">
    <property type="entry name" value="DND1_RRM1"/>
</dbReference>
<dbReference type="SUPFAM" id="SSF54928">
    <property type="entry name" value="RNA-binding domain, RBD"/>
    <property type="match status" value="1"/>
</dbReference>
<evidence type="ECO:0000256" key="7">
    <source>
        <dbReference type="ARBA" id="ARBA00023242"/>
    </source>
</evidence>
<evidence type="ECO:0000313" key="13">
    <source>
        <dbReference type="Proteomes" id="UP000694892"/>
    </source>
</evidence>
<protein>
    <recommendedName>
        <fullName evidence="8">Dead end protein homolog 1</fullName>
    </recommendedName>
</protein>
<evidence type="ECO:0000256" key="2">
    <source>
        <dbReference type="ARBA" id="ARBA00004496"/>
    </source>
</evidence>
<feature type="region of interest" description="Disordered" evidence="10">
    <location>
        <begin position="605"/>
        <end position="625"/>
    </location>
</feature>
<evidence type="ECO:0000256" key="1">
    <source>
        <dbReference type="ARBA" id="ARBA00004123"/>
    </source>
</evidence>
<dbReference type="InterPro" id="IPR000504">
    <property type="entry name" value="RRM_dom"/>
</dbReference>
<evidence type="ECO:0000256" key="8">
    <source>
        <dbReference type="ARBA" id="ARBA00072228"/>
    </source>
</evidence>
<dbReference type="InterPro" id="IPR012677">
    <property type="entry name" value="Nucleotide-bd_a/b_plait_sf"/>
</dbReference>
<keyword evidence="5" id="KW-0677">Repeat</keyword>
<keyword evidence="6 9" id="KW-0694">RNA-binding</keyword>
<keyword evidence="4" id="KW-0963">Cytoplasm</keyword>
<dbReference type="EMBL" id="CM004470">
    <property type="protein sequence ID" value="OCT88373.1"/>
    <property type="molecule type" value="Genomic_DNA"/>
</dbReference>
<accession>A0A974DAC8</accession>
<reference evidence="13" key="1">
    <citation type="journal article" date="2016" name="Nature">
        <title>Genome evolution in the allotetraploid frog Xenopus laevis.</title>
        <authorList>
            <person name="Session A.M."/>
            <person name="Uno Y."/>
            <person name="Kwon T."/>
            <person name="Chapman J.A."/>
            <person name="Toyoda A."/>
            <person name="Takahashi S."/>
            <person name="Fukui A."/>
            <person name="Hikosaka A."/>
            <person name="Suzuki A."/>
            <person name="Kondo M."/>
            <person name="van Heeringen S.J."/>
            <person name="Quigley I."/>
            <person name="Heinz S."/>
            <person name="Ogino H."/>
            <person name="Ochi H."/>
            <person name="Hellsten U."/>
            <person name="Lyons J.B."/>
            <person name="Simakov O."/>
            <person name="Putnam N."/>
            <person name="Stites J."/>
            <person name="Kuroki Y."/>
            <person name="Tanaka T."/>
            <person name="Michiue T."/>
            <person name="Watanabe M."/>
            <person name="Bogdanovic O."/>
            <person name="Lister R."/>
            <person name="Georgiou G."/>
            <person name="Paranjpe S.S."/>
            <person name="van Kruijsbergen I."/>
            <person name="Shu S."/>
            <person name="Carlson J."/>
            <person name="Kinoshita T."/>
            <person name="Ohta Y."/>
            <person name="Mawaribuchi S."/>
            <person name="Jenkins J."/>
            <person name="Grimwood J."/>
            <person name="Schmutz J."/>
            <person name="Mitros T."/>
            <person name="Mozaffari S.V."/>
            <person name="Suzuki Y."/>
            <person name="Haramoto Y."/>
            <person name="Yamamoto T.S."/>
            <person name="Takagi C."/>
            <person name="Heald R."/>
            <person name="Miller K."/>
            <person name="Haudenschild C."/>
            <person name="Kitzman J."/>
            <person name="Nakayama T."/>
            <person name="Izutsu Y."/>
            <person name="Robert J."/>
            <person name="Fortriede J."/>
            <person name="Burns K."/>
            <person name="Lotay V."/>
            <person name="Karimi K."/>
            <person name="Yasuoka Y."/>
            <person name="Dichmann D.S."/>
            <person name="Flajnik M.F."/>
            <person name="Houston D.W."/>
            <person name="Shendure J."/>
            <person name="DuPasquier L."/>
            <person name="Vize P.D."/>
            <person name="Zorn A.M."/>
            <person name="Ito M."/>
            <person name="Marcotte E.M."/>
            <person name="Wallingford J.B."/>
            <person name="Ito Y."/>
            <person name="Asashima M."/>
            <person name="Ueno N."/>
            <person name="Matsuda Y."/>
            <person name="Veenstra G.J."/>
            <person name="Fujiyama A."/>
            <person name="Harland R.M."/>
            <person name="Taira M."/>
            <person name="Rokhsar D.S."/>
        </authorList>
    </citation>
    <scope>NUCLEOTIDE SEQUENCE [LARGE SCALE GENOMIC DNA]</scope>
    <source>
        <strain evidence="13">J</strain>
    </source>
</reference>
<evidence type="ECO:0000256" key="5">
    <source>
        <dbReference type="ARBA" id="ARBA00022737"/>
    </source>
</evidence>
<evidence type="ECO:0000256" key="4">
    <source>
        <dbReference type="ARBA" id="ARBA00022490"/>
    </source>
</evidence>
<dbReference type="CDD" id="cd12487">
    <property type="entry name" value="RRM1_DND1"/>
    <property type="match status" value="1"/>
</dbReference>
<keyword evidence="7" id="KW-0539">Nucleus</keyword>
<name>A0A974DAC8_XENLA</name>
<dbReference type="GO" id="GO:0007281">
    <property type="term" value="P:germ cell development"/>
    <property type="evidence" value="ECO:0007669"/>
    <property type="project" value="InterPro"/>
</dbReference>
<dbReference type="CDD" id="cd12493">
    <property type="entry name" value="RRM2_DND1"/>
    <property type="match status" value="1"/>
</dbReference>
<dbReference type="Pfam" id="PF00076">
    <property type="entry name" value="RRM_1"/>
    <property type="match status" value="1"/>
</dbReference>
<feature type="region of interest" description="Disordered" evidence="10">
    <location>
        <begin position="536"/>
        <end position="580"/>
    </location>
</feature>
<dbReference type="AlphaFoldDB" id="A0A974DAC8"/>
<dbReference type="GO" id="GO:0003723">
    <property type="term" value="F:RNA binding"/>
    <property type="evidence" value="ECO:0007669"/>
    <property type="project" value="UniProtKB-UniRule"/>
</dbReference>
<keyword evidence="3" id="KW-0217">Developmental protein</keyword>
<dbReference type="PANTHER" id="PTHR21245">
    <property type="entry name" value="HETEROGENEOUS NUCLEAR RIBONUCLEOPROTEIN"/>
    <property type="match status" value="1"/>
</dbReference>
<dbReference type="Proteomes" id="UP000694892">
    <property type="component" value="Chromosome 3L"/>
</dbReference>
<dbReference type="InterPro" id="IPR044448">
    <property type="entry name" value="DND1_DSRM"/>
</dbReference>
<evidence type="ECO:0000313" key="12">
    <source>
        <dbReference type="EMBL" id="OCT88373.1"/>
    </source>
</evidence>
<dbReference type="Gene3D" id="3.30.70.330">
    <property type="match status" value="2"/>
</dbReference>
<dbReference type="Gene3D" id="1.10.287.3160">
    <property type="match status" value="1"/>
</dbReference>